<dbReference type="Proteomes" id="UP000274556">
    <property type="component" value="Unassembled WGS sequence"/>
</dbReference>
<dbReference type="AlphaFoldDB" id="A0A495UNK6"/>
<proteinExistence type="predicted"/>
<evidence type="ECO:0000313" key="2">
    <source>
        <dbReference type="EMBL" id="RKT37883.1"/>
    </source>
</evidence>
<comment type="caution">
    <text evidence="2">The sequence shown here is derived from an EMBL/GenBank/DDBJ whole genome shotgun (WGS) entry which is preliminary data.</text>
</comment>
<organism evidence="2 3">
    <name type="scientific">Thiocapsa rosea</name>
    <dbReference type="NCBI Taxonomy" id="69360"/>
    <lineage>
        <taxon>Bacteria</taxon>
        <taxon>Pseudomonadati</taxon>
        <taxon>Pseudomonadota</taxon>
        <taxon>Gammaproteobacteria</taxon>
        <taxon>Chromatiales</taxon>
        <taxon>Chromatiaceae</taxon>
        <taxon>Thiocapsa</taxon>
    </lineage>
</organism>
<dbReference type="OrthoDB" id="8960764at2"/>
<evidence type="ECO:0000256" key="1">
    <source>
        <dbReference type="SAM" id="MobiDB-lite"/>
    </source>
</evidence>
<keyword evidence="3" id="KW-1185">Reference proteome</keyword>
<dbReference type="RefSeq" id="WP_120800179.1">
    <property type="nucleotide sequence ID" value="NZ_RBXL01000002.1"/>
</dbReference>
<name>A0A495UNK6_9GAMM</name>
<feature type="compositionally biased region" description="Basic and acidic residues" evidence="1">
    <location>
        <begin position="187"/>
        <end position="198"/>
    </location>
</feature>
<dbReference type="EMBL" id="RBXL01000002">
    <property type="protein sequence ID" value="RKT37883.1"/>
    <property type="molecule type" value="Genomic_DNA"/>
</dbReference>
<evidence type="ECO:0000313" key="3">
    <source>
        <dbReference type="Proteomes" id="UP000274556"/>
    </source>
</evidence>
<sequence>MCHALLESPTFFALLLHIDEDLAEAARAEGCPACGGTLHRADYPRKPRGCPEPWREAFATRRSFCCAQCRRRLTPNSVRFLGRRVYLGVIVVVASVRHTGHHPKAHALAATLAVPIRTLRRWQTWWREQLAQTPLWCGAQGRFVPPVDLQQAPGSLLERFLGDAAAALAALLRFLSPLTSRSCRLHEGGRRHAEDAARRRPGTPLG</sequence>
<accession>A0A495UNK6</accession>
<protein>
    <submittedName>
        <fullName evidence="2">Uncharacterized protein</fullName>
    </submittedName>
</protein>
<feature type="region of interest" description="Disordered" evidence="1">
    <location>
        <begin position="187"/>
        <end position="206"/>
    </location>
</feature>
<reference evidence="2 3" key="1">
    <citation type="submission" date="2018-10" db="EMBL/GenBank/DDBJ databases">
        <title>Genomic Encyclopedia of Archaeal and Bacterial Type Strains, Phase II (KMG-II): from individual species to whole genera.</title>
        <authorList>
            <person name="Goeker M."/>
        </authorList>
    </citation>
    <scope>NUCLEOTIDE SEQUENCE [LARGE SCALE GENOMIC DNA]</scope>
    <source>
        <strain evidence="2 3">DSM 235</strain>
    </source>
</reference>
<gene>
    <name evidence="2" type="ORF">BDD21_5394</name>
</gene>